<protein>
    <submittedName>
        <fullName evidence="1">Uncharacterized protein</fullName>
    </submittedName>
</protein>
<accession>A0A8S5PSL0</accession>
<proteinExistence type="predicted"/>
<dbReference type="EMBL" id="BK015488">
    <property type="protein sequence ID" value="DAE09441.1"/>
    <property type="molecule type" value="Genomic_DNA"/>
</dbReference>
<name>A0A8S5PSL0_9CAUD</name>
<organism evidence="1">
    <name type="scientific">Siphoviridae sp. ct96x5</name>
    <dbReference type="NCBI Taxonomy" id="2825367"/>
    <lineage>
        <taxon>Viruses</taxon>
        <taxon>Duplodnaviria</taxon>
        <taxon>Heunggongvirae</taxon>
        <taxon>Uroviricota</taxon>
        <taxon>Caudoviricetes</taxon>
    </lineage>
</organism>
<sequence length="45" mass="4997">MQRHPVLPNVSFFSGEEAGASTEGKDVVACFPNPDWIRSSIKLFM</sequence>
<reference evidence="1" key="1">
    <citation type="journal article" date="2021" name="Proc. Natl. Acad. Sci. U.S.A.">
        <title>A Catalog of Tens of Thousands of Viruses from Human Metagenomes Reveals Hidden Associations with Chronic Diseases.</title>
        <authorList>
            <person name="Tisza M.J."/>
            <person name="Buck C.B."/>
        </authorList>
    </citation>
    <scope>NUCLEOTIDE SEQUENCE</scope>
    <source>
        <strain evidence="1">Ct96x5</strain>
    </source>
</reference>
<evidence type="ECO:0000313" key="1">
    <source>
        <dbReference type="EMBL" id="DAE09441.1"/>
    </source>
</evidence>